<dbReference type="InterPro" id="IPR050173">
    <property type="entry name" value="ABC_transporter_C-like"/>
</dbReference>
<dbReference type="PROSITE" id="PS50929">
    <property type="entry name" value="ABC_TM1F"/>
    <property type="match status" value="2"/>
</dbReference>
<evidence type="ECO:0000256" key="1">
    <source>
        <dbReference type="ARBA" id="ARBA00022448"/>
    </source>
</evidence>
<feature type="domain" description="ABC transmembrane type-1" evidence="8">
    <location>
        <begin position="361"/>
        <end position="477"/>
    </location>
</feature>
<sequence length="479" mass="52932">MIIMRYYVPTSRQLKRLQSITRSPIYIYFSETLAGASSIQACGASGHFITESHHRIDTNNKLNFSLIVATWLEFMGYAIVFLAAVFAVVGRHSLSAGLAGLSISYALTVRNPQLVTVYDGAQAPWHVDTAAPLPTNWPVKGAVEFDKVEARYRSSLPLVLNRVTFSILPGEKLLLWPQVGVVGRTGAGKSSLTLALFRLLEPAGGVIRVDGMDISSLGLHDLRSRLAILPQNPMLFTGSLRLNLDPLGEYSDSELLQCLEESHLGSFSLDHLVAEGGENLRFCLDVVTAEARDNWCVWRGRYCGVTTAVSWSWTRPQLPLTLRLTPWCRRPYVGSLPGLRSLLWPTVSTLYYSVTVHVIQAMIIMVSSQRYYVPTSRQLKRLQSITRSPIYIYFSETLAGASSIQACGASGHFITESHHRIDTNNKLNFSLIVATWLEFMGYAIVFLAAVFAVVGRHSLSAGLAGLSISYALTILRAEM</sequence>
<gene>
    <name evidence="9" type="ORF">LAZ67_15002182</name>
</gene>
<evidence type="ECO:0000259" key="8">
    <source>
        <dbReference type="PROSITE" id="PS50929"/>
    </source>
</evidence>
<keyword evidence="6 7" id="KW-0472">Membrane</keyword>
<evidence type="ECO:0000256" key="4">
    <source>
        <dbReference type="ARBA" id="ARBA00022840"/>
    </source>
</evidence>
<dbReference type="InterPro" id="IPR036640">
    <property type="entry name" value="ABC1_TM_sf"/>
</dbReference>
<keyword evidence="1" id="KW-0813">Transport</keyword>
<dbReference type="SUPFAM" id="SSF90123">
    <property type="entry name" value="ABC transporter transmembrane region"/>
    <property type="match status" value="2"/>
</dbReference>
<keyword evidence="4" id="KW-0067">ATP-binding</keyword>
<evidence type="ECO:0000256" key="7">
    <source>
        <dbReference type="SAM" id="Phobius"/>
    </source>
</evidence>
<dbReference type="InterPro" id="IPR003439">
    <property type="entry name" value="ABC_transporter-like_ATP-bd"/>
</dbReference>
<dbReference type="Gene3D" id="1.20.1560.10">
    <property type="entry name" value="ABC transporter type 1, transmembrane domain"/>
    <property type="match status" value="2"/>
</dbReference>
<dbReference type="Pfam" id="PF00664">
    <property type="entry name" value="ABC_membrane"/>
    <property type="match status" value="2"/>
</dbReference>
<evidence type="ECO:0000256" key="2">
    <source>
        <dbReference type="ARBA" id="ARBA00022692"/>
    </source>
</evidence>
<dbReference type="PANTHER" id="PTHR24223">
    <property type="entry name" value="ATP-BINDING CASSETTE SUB-FAMILY C"/>
    <property type="match status" value="1"/>
</dbReference>
<proteinExistence type="predicted"/>
<dbReference type="Proteomes" id="UP001235939">
    <property type="component" value="Chromosome 15"/>
</dbReference>
<protein>
    <submittedName>
        <fullName evidence="9">ABCC3</fullName>
    </submittedName>
</protein>
<keyword evidence="2 7" id="KW-0812">Transmembrane</keyword>
<evidence type="ECO:0000313" key="10">
    <source>
        <dbReference type="Proteomes" id="UP001235939"/>
    </source>
</evidence>
<feature type="transmembrane region" description="Helical" evidence="7">
    <location>
        <begin position="64"/>
        <end position="89"/>
    </location>
</feature>
<evidence type="ECO:0000256" key="5">
    <source>
        <dbReference type="ARBA" id="ARBA00022989"/>
    </source>
</evidence>
<organism evidence="9 10">
    <name type="scientific">Cordylochernes scorpioides</name>
    <dbReference type="NCBI Taxonomy" id="51811"/>
    <lineage>
        <taxon>Eukaryota</taxon>
        <taxon>Metazoa</taxon>
        <taxon>Ecdysozoa</taxon>
        <taxon>Arthropoda</taxon>
        <taxon>Chelicerata</taxon>
        <taxon>Arachnida</taxon>
        <taxon>Pseudoscorpiones</taxon>
        <taxon>Cheliferoidea</taxon>
        <taxon>Chernetidae</taxon>
        <taxon>Cordylochernes</taxon>
    </lineage>
</organism>
<accession>A0ABY6L9F3</accession>
<reference evidence="9 10" key="1">
    <citation type="submission" date="2022-01" db="EMBL/GenBank/DDBJ databases">
        <title>A chromosomal length assembly of Cordylochernes scorpioides.</title>
        <authorList>
            <person name="Zeh D."/>
            <person name="Zeh J."/>
        </authorList>
    </citation>
    <scope>NUCLEOTIDE SEQUENCE [LARGE SCALE GENOMIC DNA]</scope>
    <source>
        <strain evidence="9">IN4F17</strain>
        <tissue evidence="9">Whole Body</tissue>
    </source>
</reference>
<dbReference type="Gene3D" id="3.40.50.300">
    <property type="entry name" value="P-loop containing nucleotide triphosphate hydrolases"/>
    <property type="match status" value="1"/>
</dbReference>
<feature type="transmembrane region" description="Helical" evidence="7">
    <location>
        <begin position="429"/>
        <end position="453"/>
    </location>
</feature>
<evidence type="ECO:0000256" key="3">
    <source>
        <dbReference type="ARBA" id="ARBA00022741"/>
    </source>
</evidence>
<dbReference type="InterPro" id="IPR011527">
    <property type="entry name" value="ABC1_TM_dom"/>
</dbReference>
<dbReference type="Pfam" id="PF00005">
    <property type="entry name" value="ABC_tran"/>
    <property type="match status" value="1"/>
</dbReference>
<keyword evidence="10" id="KW-1185">Reference proteome</keyword>
<name>A0ABY6L9F3_9ARAC</name>
<feature type="transmembrane region" description="Helical" evidence="7">
    <location>
        <begin position="459"/>
        <end position="477"/>
    </location>
</feature>
<dbReference type="InterPro" id="IPR027417">
    <property type="entry name" value="P-loop_NTPase"/>
</dbReference>
<keyword evidence="3" id="KW-0547">Nucleotide-binding</keyword>
<feature type="transmembrane region" description="Helical" evidence="7">
    <location>
        <begin position="350"/>
        <end position="373"/>
    </location>
</feature>
<evidence type="ECO:0000313" key="9">
    <source>
        <dbReference type="EMBL" id="UYV77763.1"/>
    </source>
</evidence>
<dbReference type="SUPFAM" id="SSF52540">
    <property type="entry name" value="P-loop containing nucleoside triphosphate hydrolases"/>
    <property type="match status" value="1"/>
</dbReference>
<feature type="domain" description="ABC transmembrane type-1" evidence="8">
    <location>
        <begin position="1"/>
        <end position="112"/>
    </location>
</feature>
<dbReference type="EMBL" id="CP092877">
    <property type="protein sequence ID" value="UYV77763.1"/>
    <property type="molecule type" value="Genomic_DNA"/>
</dbReference>
<evidence type="ECO:0000256" key="6">
    <source>
        <dbReference type="ARBA" id="ARBA00023136"/>
    </source>
</evidence>
<keyword evidence="5 7" id="KW-1133">Transmembrane helix</keyword>